<dbReference type="RefSeq" id="WP_038984853.1">
    <property type="nucleotide sequence ID" value="NZ_FNYS01000004.1"/>
</dbReference>
<reference evidence="2 4" key="2">
    <citation type="submission" date="2016-10" db="EMBL/GenBank/DDBJ databases">
        <authorList>
            <person name="de Groot N.N."/>
        </authorList>
    </citation>
    <scope>NUCLEOTIDE SEQUENCE [LARGE SCALE GENOMIC DNA]</scope>
    <source>
        <strain evidence="2 4">DSM 23048</strain>
    </source>
</reference>
<dbReference type="Proteomes" id="UP000183077">
    <property type="component" value="Unassembled WGS sequence"/>
</dbReference>
<dbReference type="Proteomes" id="UP000076630">
    <property type="component" value="Unassembled WGS sequence"/>
</dbReference>
<evidence type="ECO:0000313" key="2">
    <source>
        <dbReference type="EMBL" id="SEI75388.1"/>
    </source>
</evidence>
<dbReference type="Pfam" id="PF17653">
    <property type="entry name" value="DUF5522"/>
    <property type="match status" value="1"/>
</dbReference>
<dbReference type="AlphaFoldDB" id="A0A161S582"/>
<evidence type="ECO:0000313" key="3">
    <source>
        <dbReference type="Proteomes" id="UP000076630"/>
    </source>
</evidence>
<dbReference type="GeneID" id="82256435"/>
<proteinExistence type="predicted"/>
<protein>
    <submittedName>
        <fullName evidence="2">Cysteine-rich CWC</fullName>
    </submittedName>
</protein>
<dbReference type="Pfam" id="PF14375">
    <property type="entry name" value="Cys_rich_CWC"/>
    <property type="match status" value="1"/>
</dbReference>
<dbReference type="InterPro" id="IPR032720">
    <property type="entry name" value="Cys_rich_CWC"/>
</dbReference>
<organism evidence="1 3">
    <name type="scientific">Myroides marinus</name>
    <dbReference type="NCBI Taxonomy" id="703342"/>
    <lineage>
        <taxon>Bacteria</taxon>
        <taxon>Pseudomonadati</taxon>
        <taxon>Bacteroidota</taxon>
        <taxon>Flavobacteriia</taxon>
        <taxon>Flavobacteriales</taxon>
        <taxon>Flavobacteriaceae</taxon>
        <taxon>Myroides</taxon>
    </lineage>
</organism>
<dbReference type="EMBL" id="LQNU01000058">
    <property type="protein sequence ID" value="KZE79919.1"/>
    <property type="molecule type" value="Genomic_DNA"/>
</dbReference>
<accession>A0A161S582</accession>
<dbReference type="EMBL" id="FNYS01000004">
    <property type="protein sequence ID" value="SEI75388.1"/>
    <property type="molecule type" value="Genomic_DNA"/>
</dbReference>
<evidence type="ECO:0000313" key="4">
    <source>
        <dbReference type="Proteomes" id="UP000183077"/>
    </source>
</evidence>
<evidence type="ECO:0000313" key="1">
    <source>
        <dbReference type="EMBL" id="KZE79919.1"/>
    </source>
</evidence>
<name>A0A161S582_9FLAO</name>
<dbReference type="OrthoDB" id="9800168at2"/>
<sequence length="117" mass="13744">MSKDRVCTHCKTPIVCNTDDIQACDCTKVDISNETRVFLAGSFHKCLCNDCLTKFDQMVESCKGKEFPKRRSEMQEGVHYYMENEYFVFTELYHMMKGQCCQNGCRHCVYGFKNRYL</sequence>
<keyword evidence="3" id="KW-1185">Reference proteome</keyword>
<reference evidence="1 3" key="1">
    <citation type="submission" date="2016-01" db="EMBL/GenBank/DDBJ databases">
        <title>Whole genome sequencing of Myroides marinus L41.</title>
        <authorList>
            <person name="Hong K.W."/>
        </authorList>
    </citation>
    <scope>NUCLEOTIDE SEQUENCE [LARGE SCALE GENOMIC DNA]</scope>
    <source>
        <strain evidence="1 3">L41</strain>
    </source>
</reference>
<dbReference type="InterPro" id="IPR040807">
    <property type="entry name" value="DUF5522"/>
</dbReference>
<gene>
    <name evidence="1" type="ORF">AV926_10700</name>
    <name evidence="2" type="ORF">SAMN04488018_10428</name>
</gene>